<comment type="subcellular location">
    <subcellularLocation>
        <location evidence="1">Nucleus</location>
    </subcellularLocation>
</comment>
<name>A0A087USC9_STEMI</name>
<protein>
    <submittedName>
        <fullName evidence="6">THO complex subunit 7-like protein</fullName>
    </submittedName>
</protein>
<dbReference type="Proteomes" id="UP000054359">
    <property type="component" value="Unassembled WGS sequence"/>
</dbReference>
<proteinExistence type="inferred from homology"/>
<dbReference type="OMA" id="SHYAFGP"/>
<evidence type="ECO:0000313" key="7">
    <source>
        <dbReference type="Proteomes" id="UP000054359"/>
    </source>
</evidence>
<dbReference type="GO" id="GO:0006397">
    <property type="term" value="P:mRNA processing"/>
    <property type="evidence" value="ECO:0007669"/>
    <property type="project" value="InterPro"/>
</dbReference>
<evidence type="ECO:0000256" key="5">
    <source>
        <dbReference type="SAM" id="Coils"/>
    </source>
</evidence>
<feature type="non-terminal residue" evidence="6">
    <location>
        <position position="188"/>
    </location>
</feature>
<evidence type="ECO:0000256" key="3">
    <source>
        <dbReference type="ARBA" id="ARBA00023054"/>
    </source>
</evidence>
<dbReference type="AlphaFoldDB" id="A0A087USC9"/>
<dbReference type="Pfam" id="PF05615">
    <property type="entry name" value="THOC7"/>
    <property type="match status" value="1"/>
</dbReference>
<keyword evidence="4" id="KW-0539">Nucleus</keyword>
<sequence>MSNATSQGSIQISDDEVFRRKLLMDGEGMGDDRRLNILLRSFFKWCDGKEDSEEEVIAGYERLITSLSNCEFLMLKSQQAQIVNEAEMTHYEELYSEIETRIAEAQQAILDKKAELQQSKRVRKNKQQYDALARIISEQPDRKETHSKLQLLGEEIASLEKAKQDLQMKLEKRHKQFKVLLSAAHRLQ</sequence>
<reference evidence="6 7" key="1">
    <citation type="submission" date="2013-11" db="EMBL/GenBank/DDBJ databases">
        <title>Genome sequencing of Stegodyphus mimosarum.</title>
        <authorList>
            <person name="Bechsgaard J."/>
        </authorList>
    </citation>
    <scope>NUCLEOTIDE SEQUENCE [LARGE SCALE GENOMIC DNA]</scope>
</reference>
<evidence type="ECO:0000313" key="6">
    <source>
        <dbReference type="EMBL" id="KFM80268.1"/>
    </source>
</evidence>
<feature type="coiled-coil region" evidence="5">
    <location>
        <begin position="88"/>
        <end position="176"/>
    </location>
</feature>
<evidence type="ECO:0000256" key="4">
    <source>
        <dbReference type="ARBA" id="ARBA00023242"/>
    </source>
</evidence>
<evidence type="ECO:0000256" key="1">
    <source>
        <dbReference type="ARBA" id="ARBA00004123"/>
    </source>
</evidence>
<dbReference type="STRING" id="407821.A0A087USC9"/>
<organism evidence="6 7">
    <name type="scientific">Stegodyphus mimosarum</name>
    <name type="common">African social velvet spider</name>
    <dbReference type="NCBI Taxonomy" id="407821"/>
    <lineage>
        <taxon>Eukaryota</taxon>
        <taxon>Metazoa</taxon>
        <taxon>Ecdysozoa</taxon>
        <taxon>Arthropoda</taxon>
        <taxon>Chelicerata</taxon>
        <taxon>Arachnida</taxon>
        <taxon>Araneae</taxon>
        <taxon>Araneomorphae</taxon>
        <taxon>Entelegynae</taxon>
        <taxon>Eresoidea</taxon>
        <taxon>Eresidae</taxon>
        <taxon>Stegodyphus</taxon>
    </lineage>
</organism>
<keyword evidence="7" id="KW-1185">Reference proteome</keyword>
<evidence type="ECO:0000256" key="2">
    <source>
        <dbReference type="ARBA" id="ARBA00006482"/>
    </source>
</evidence>
<gene>
    <name evidence="6" type="ORF">X975_05808</name>
</gene>
<dbReference type="PANTHER" id="PTHR23405">
    <property type="entry name" value="MAINTENANCE OF KILLER 16 MAK16 PROTEIN-RELATED"/>
    <property type="match status" value="1"/>
</dbReference>
<comment type="similarity">
    <text evidence="2">Belongs to the THOC7 family.</text>
</comment>
<dbReference type="PANTHER" id="PTHR23405:SF5">
    <property type="entry name" value="THO COMPLEX SUBUNIT 7 HOMOLOG"/>
    <property type="match status" value="1"/>
</dbReference>
<dbReference type="GO" id="GO:0000445">
    <property type="term" value="C:THO complex part of transcription export complex"/>
    <property type="evidence" value="ECO:0007669"/>
    <property type="project" value="InterPro"/>
</dbReference>
<dbReference type="GO" id="GO:0006406">
    <property type="term" value="P:mRNA export from nucleus"/>
    <property type="evidence" value="ECO:0007669"/>
    <property type="project" value="TreeGrafter"/>
</dbReference>
<dbReference type="EMBL" id="KK121345">
    <property type="protein sequence ID" value="KFM80268.1"/>
    <property type="molecule type" value="Genomic_DNA"/>
</dbReference>
<dbReference type="InterPro" id="IPR008501">
    <property type="entry name" value="THOC7/Mft1"/>
</dbReference>
<keyword evidence="3 5" id="KW-0175">Coiled coil</keyword>
<accession>A0A087USC9</accession>
<dbReference type="OrthoDB" id="205166at2759"/>